<dbReference type="InterPro" id="IPR002410">
    <property type="entry name" value="Peptidase_S33"/>
</dbReference>
<feature type="domain" description="AB hydrolase-1" evidence="4">
    <location>
        <begin position="65"/>
        <end position="193"/>
    </location>
</feature>
<accession>A0A1E7F781</accession>
<protein>
    <submittedName>
        <fullName evidence="5">Alpha/beta-hydrolase</fullName>
    </submittedName>
</protein>
<dbReference type="Proteomes" id="UP000095751">
    <property type="component" value="Unassembled WGS sequence"/>
</dbReference>
<gene>
    <name evidence="5" type="ORF">FRACYDRAFT_242363</name>
</gene>
<name>A0A1E7F781_9STRA</name>
<dbReference type="Pfam" id="PF00561">
    <property type="entry name" value="Abhydrolase_1"/>
    <property type="match status" value="1"/>
</dbReference>
<proteinExistence type="inferred from homology"/>
<dbReference type="Gene3D" id="3.40.50.1820">
    <property type="entry name" value="alpha/beta hydrolase"/>
    <property type="match status" value="1"/>
</dbReference>
<keyword evidence="2 5" id="KW-0378">Hydrolase</keyword>
<keyword evidence="6" id="KW-1185">Reference proteome</keyword>
<dbReference type="InterPro" id="IPR000073">
    <property type="entry name" value="AB_hydrolase_1"/>
</dbReference>
<dbReference type="GO" id="GO:0008233">
    <property type="term" value="F:peptidase activity"/>
    <property type="evidence" value="ECO:0007669"/>
    <property type="project" value="InterPro"/>
</dbReference>
<dbReference type="SUPFAM" id="SSF53474">
    <property type="entry name" value="alpha/beta-Hydrolases"/>
    <property type="match status" value="1"/>
</dbReference>
<evidence type="ECO:0000256" key="3">
    <source>
        <dbReference type="SAM" id="Phobius"/>
    </source>
</evidence>
<evidence type="ECO:0000256" key="1">
    <source>
        <dbReference type="ARBA" id="ARBA00010088"/>
    </source>
</evidence>
<feature type="transmembrane region" description="Helical" evidence="3">
    <location>
        <begin position="397"/>
        <end position="418"/>
    </location>
</feature>
<dbReference type="AlphaFoldDB" id="A0A1E7F781"/>
<dbReference type="InterPro" id="IPR029058">
    <property type="entry name" value="AB_hydrolase_fold"/>
</dbReference>
<comment type="similarity">
    <text evidence="1">Belongs to the peptidase S33 family.</text>
</comment>
<sequence>MTMTTTDKSNKKVEKWPGYYRCDDLYPPLCDDNLIVTRGRVETLNGIWISYWRYTPSKLISTKFPIVVINGGPGLPHNYVKPSRSLACDGREVVMYDQASTGESQLPPIDEGKTVYEVYPELFTIEYYAEIELPNLLLELGWVDYHVLGTSWGTQVAFQFAVSTIPKSNVIARNSNTEGLKSLILAAPIADNHKFVEYQWDPEYGSLVTLPTYIQERLNHFNRTRDFDHEEFEVLENVVNSNFNAHLGVAVDCWLETEAAGISTLDLDRMMGRTDIFYPKFNVTLKNWTVLPQLNKFGDTLPIQLNYGKYDMVRPPLIADTANAIGGSMVECHLYRRAAHAMMLDEPHAVYQNIMDFLIHVEDTTTSFHSNGTCPGVISRPTTSSNMVGHVAMDHHFFLMVLFFLGSLLSAFKLGMWAGTRQNAERKGYEMVGEA</sequence>
<dbReference type="OrthoDB" id="190201at2759"/>
<dbReference type="EMBL" id="KV784361">
    <property type="protein sequence ID" value="OEU14010.1"/>
    <property type="molecule type" value="Genomic_DNA"/>
</dbReference>
<dbReference type="KEGG" id="fcy:FRACYDRAFT_242363"/>
<dbReference type="InParanoid" id="A0A1E7F781"/>
<evidence type="ECO:0000259" key="4">
    <source>
        <dbReference type="Pfam" id="PF00561"/>
    </source>
</evidence>
<keyword evidence="3" id="KW-0472">Membrane</keyword>
<evidence type="ECO:0000313" key="6">
    <source>
        <dbReference type="Proteomes" id="UP000095751"/>
    </source>
</evidence>
<organism evidence="5 6">
    <name type="scientific">Fragilariopsis cylindrus CCMP1102</name>
    <dbReference type="NCBI Taxonomy" id="635003"/>
    <lineage>
        <taxon>Eukaryota</taxon>
        <taxon>Sar</taxon>
        <taxon>Stramenopiles</taxon>
        <taxon>Ochrophyta</taxon>
        <taxon>Bacillariophyta</taxon>
        <taxon>Bacillariophyceae</taxon>
        <taxon>Bacillariophycidae</taxon>
        <taxon>Bacillariales</taxon>
        <taxon>Bacillariaceae</taxon>
        <taxon>Fragilariopsis</taxon>
    </lineage>
</organism>
<keyword evidence="3" id="KW-1133">Transmembrane helix</keyword>
<evidence type="ECO:0000313" key="5">
    <source>
        <dbReference type="EMBL" id="OEU14010.1"/>
    </source>
</evidence>
<reference evidence="5 6" key="1">
    <citation type="submission" date="2016-09" db="EMBL/GenBank/DDBJ databases">
        <title>Extensive genetic diversity and differential bi-allelic expression allows diatom success in the polar Southern Ocean.</title>
        <authorList>
            <consortium name="DOE Joint Genome Institute"/>
            <person name="Mock T."/>
            <person name="Otillar R.P."/>
            <person name="Strauss J."/>
            <person name="Dupont C."/>
            <person name="Frickenhaus S."/>
            <person name="Maumus F."/>
            <person name="Mcmullan M."/>
            <person name="Sanges R."/>
            <person name="Schmutz J."/>
            <person name="Toseland A."/>
            <person name="Valas R."/>
            <person name="Veluchamy A."/>
            <person name="Ward B.J."/>
            <person name="Allen A."/>
            <person name="Barry K."/>
            <person name="Falciatore A."/>
            <person name="Ferrante M."/>
            <person name="Fortunato A.E."/>
            <person name="Gloeckner G."/>
            <person name="Gruber A."/>
            <person name="Hipkin R."/>
            <person name="Janech M."/>
            <person name="Kroth P."/>
            <person name="Leese F."/>
            <person name="Lindquist E."/>
            <person name="Lyon B.R."/>
            <person name="Martin J."/>
            <person name="Mayer C."/>
            <person name="Parker M."/>
            <person name="Quesneville H."/>
            <person name="Raymond J."/>
            <person name="Uhlig C."/>
            <person name="Valentin K.U."/>
            <person name="Worden A.Z."/>
            <person name="Armbrust E.V."/>
            <person name="Bowler C."/>
            <person name="Green B."/>
            <person name="Moulton V."/>
            <person name="Van Oosterhout C."/>
            <person name="Grigoriev I."/>
        </authorList>
    </citation>
    <scope>NUCLEOTIDE SEQUENCE [LARGE SCALE GENOMIC DNA]</scope>
    <source>
        <strain evidence="5 6">CCMP1102</strain>
    </source>
</reference>
<dbReference type="PRINTS" id="PR00793">
    <property type="entry name" value="PROAMNOPTASE"/>
</dbReference>
<evidence type="ECO:0000256" key="2">
    <source>
        <dbReference type="ARBA" id="ARBA00022801"/>
    </source>
</evidence>
<keyword evidence="3" id="KW-0812">Transmembrane</keyword>
<dbReference type="GO" id="GO:0006508">
    <property type="term" value="P:proteolysis"/>
    <property type="evidence" value="ECO:0007669"/>
    <property type="project" value="InterPro"/>
</dbReference>